<keyword evidence="2" id="KW-0732">Signal</keyword>
<evidence type="ECO:0000256" key="1">
    <source>
        <dbReference type="SAM" id="MobiDB-lite"/>
    </source>
</evidence>
<dbReference type="AlphaFoldDB" id="A0AAV4ZNM4"/>
<proteinExistence type="predicted"/>
<keyword evidence="4" id="KW-1185">Reference proteome</keyword>
<dbReference type="Proteomes" id="UP001055247">
    <property type="component" value="Unassembled WGS sequence"/>
</dbReference>
<reference evidence="3" key="2">
    <citation type="submission" date="2021-08" db="EMBL/GenBank/DDBJ databases">
        <authorList>
            <person name="Tani A."/>
            <person name="Ola A."/>
            <person name="Ogura Y."/>
            <person name="Katsura K."/>
            <person name="Hayashi T."/>
        </authorList>
    </citation>
    <scope>NUCLEOTIDE SEQUENCE</scope>
    <source>
        <strain evidence="3">DSM 16372</strain>
    </source>
</reference>
<feature type="region of interest" description="Disordered" evidence="1">
    <location>
        <begin position="81"/>
        <end position="106"/>
    </location>
</feature>
<dbReference type="EMBL" id="BPQO01000010">
    <property type="protein sequence ID" value="GJD89175.1"/>
    <property type="molecule type" value="Genomic_DNA"/>
</dbReference>
<evidence type="ECO:0000313" key="3">
    <source>
        <dbReference type="EMBL" id="GJD89175.1"/>
    </source>
</evidence>
<gene>
    <name evidence="3" type="ORF">BHAOGJBA_2701</name>
</gene>
<feature type="compositionally biased region" description="Polar residues" evidence="1">
    <location>
        <begin position="86"/>
        <end position="99"/>
    </location>
</feature>
<evidence type="ECO:0000313" key="4">
    <source>
        <dbReference type="Proteomes" id="UP001055247"/>
    </source>
</evidence>
<name>A0AAV4ZNM4_9HYPH</name>
<sequence length="106" mass="10855">MRTGSAGRQSALTMKTTMKTRVAAAFAALMLGIAAPASSALAFPYDAPRGHYTGFASEGVETTGAIGFFGSRNPATCPMSSAAEGNANQQNFPVKQYGQTAGGNRC</sequence>
<feature type="chain" id="PRO_5043506717" evidence="2">
    <location>
        <begin position="43"/>
        <end position="106"/>
    </location>
</feature>
<comment type="caution">
    <text evidence="3">The sequence shown here is derived from an EMBL/GenBank/DDBJ whole genome shotgun (WGS) entry which is preliminary data.</text>
</comment>
<reference evidence="3" key="1">
    <citation type="journal article" date="2016" name="Front. Microbiol.">
        <title>Genome Sequence of the Piezophilic, Mesophilic Sulfate-Reducing Bacterium Desulfovibrio indicus J2T.</title>
        <authorList>
            <person name="Cao J."/>
            <person name="Maignien L."/>
            <person name="Shao Z."/>
            <person name="Alain K."/>
            <person name="Jebbar M."/>
        </authorList>
    </citation>
    <scope>NUCLEOTIDE SEQUENCE</scope>
    <source>
        <strain evidence="3">DSM 16372</strain>
    </source>
</reference>
<protein>
    <submittedName>
        <fullName evidence="3">Uncharacterized protein</fullName>
    </submittedName>
</protein>
<organism evidence="3 4">
    <name type="scientific">Methylobacterium hispanicum</name>
    <dbReference type="NCBI Taxonomy" id="270350"/>
    <lineage>
        <taxon>Bacteria</taxon>
        <taxon>Pseudomonadati</taxon>
        <taxon>Pseudomonadota</taxon>
        <taxon>Alphaproteobacteria</taxon>
        <taxon>Hyphomicrobiales</taxon>
        <taxon>Methylobacteriaceae</taxon>
        <taxon>Methylobacterium</taxon>
    </lineage>
</organism>
<evidence type="ECO:0000256" key="2">
    <source>
        <dbReference type="SAM" id="SignalP"/>
    </source>
</evidence>
<feature type="signal peptide" evidence="2">
    <location>
        <begin position="1"/>
        <end position="42"/>
    </location>
</feature>
<accession>A0AAV4ZNM4</accession>